<dbReference type="SUPFAM" id="SSF48179">
    <property type="entry name" value="6-phosphogluconate dehydrogenase C-terminal domain-like"/>
    <property type="match status" value="1"/>
</dbReference>
<evidence type="ECO:0000259" key="12">
    <source>
        <dbReference type="SMART" id="SM00984"/>
    </source>
</evidence>
<dbReference type="PROSITE" id="PS51257">
    <property type="entry name" value="PROKAR_LIPOPROTEIN"/>
    <property type="match status" value="1"/>
</dbReference>
<keyword evidence="14" id="KW-1185">Reference proteome</keyword>
<dbReference type="Gene3D" id="3.40.50.720">
    <property type="entry name" value="NAD(P)-binding Rossmann-like Domain"/>
    <property type="match status" value="2"/>
</dbReference>
<evidence type="ECO:0000256" key="9">
    <source>
        <dbReference type="PIRSR" id="PIRSR500134-1"/>
    </source>
</evidence>
<dbReference type="SUPFAM" id="SSF52413">
    <property type="entry name" value="UDP-glucose/GDP-mannose dehydrogenase C-terminal domain"/>
    <property type="match status" value="1"/>
</dbReference>
<gene>
    <name evidence="13" type="ORF">SAMN05216456_2351</name>
</gene>
<dbReference type="Proteomes" id="UP000199074">
    <property type="component" value="Unassembled WGS sequence"/>
</dbReference>
<reference evidence="13 14" key="1">
    <citation type="submission" date="2016-10" db="EMBL/GenBank/DDBJ databases">
        <authorList>
            <person name="de Groot N.N."/>
        </authorList>
    </citation>
    <scope>NUCLEOTIDE SEQUENCE [LARGE SCALE GENOMIC DNA]</scope>
    <source>
        <strain evidence="13 14">IPL20</strain>
    </source>
</reference>
<evidence type="ECO:0000256" key="3">
    <source>
        <dbReference type="ARBA" id="ARBA00012954"/>
    </source>
</evidence>
<comment type="catalytic activity">
    <reaction evidence="7 8">
        <text>UDP-alpha-D-glucose + 2 NAD(+) + H2O = UDP-alpha-D-glucuronate + 2 NADH + 3 H(+)</text>
        <dbReference type="Rhea" id="RHEA:23596"/>
        <dbReference type="ChEBI" id="CHEBI:15377"/>
        <dbReference type="ChEBI" id="CHEBI:15378"/>
        <dbReference type="ChEBI" id="CHEBI:57540"/>
        <dbReference type="ChEBI" id="CHEBI:57945"/>
        <dbReference type="ChEBI" id="CHEBI:58052"/>
        <dbReference type="ChEBI" id="CHEBI:58885"/>
        <dbReference type="EC" id="1.1.1.22"/>
    </reaction>
</comment>
<evidence type="ECO:0000256" key="4">
    <source>
        <dbReference type="ARBA" id="ARBA00015132"/>
    </source>
</evidence>
<dbReference type="GO" id="GO:0003979">
    <property type="term" value="F:UDP-glucose 6-dehydrogenase activity"/>
    <property type="evidence" value="ECO:0007669"/>
    <property type="project" value="UniProtKB-EC"/>
</dbReference>
<feature type="binding site" evidence="10">
    <location>
        <begin position="252"/>
        <end position="256"/>
    </location>
    <ligand>
        <name>substrate</name>
    </ligand>
</feature>
<name>A0A1I7NND3_9HYPH</name>
<evidence type="ECO:0000313" key="13">
    <source>
        <dbReference type="EMBL" id="SFV36146.1"/>
    </source>
</evidence>
<evidence type="ECO:0000256" key="7">
    <source>
        <dbReference type="ARBA" id="ARBA00047473"/>
    </source>
</evidence>
<protein>
    <recommendedName>
        <fullName evidence="4 8">UDP-glucose 6-dehydrogenase</fullName>
        <ecNumber evidence="3 8">1.1.1.22</ecNumber>
    </recommendedName>
</protein>
<evidence type="ECO:0000313" key="14">
    <source>
        <dbReference type="Proteomes" id="UP000199074"/>
    </source>
</evidence>
<accession>A0A1I7NND3</accession>
<dbReference type="PANTHER" id="PTHR43750">
    <property type="entry name" value="UDP-GLUCOSE 6-DEHYDROGENASE TUAD"/>
    <property type="match status" value="1"/>
</dbReference>
<evidence type="ECO:0000256" key="8">
    <source>
        <dbReference type="PIRNR" id="PIRNR000124"/>
    </source>
</evidence>
<dbReference type="PANTHER" id="PTHR43750:SF3">
    <property type="entry name" value="UDP-GLUCOSE 6-DEHYDROGENASE TUAD"/>
    <property type="match status" value="1"/>
</dbReference>
<dbReference type="SUPFAM" id="SSF51735">
    <property type="entry name" value="NAD(P)-binding Rossmann-fold domains"/>
    <property type="match status" value="1"/>
</dbReference>
<feature type="binding site" evidence="11">
    <location>
        <position position="35"/>
    </location>
    <ligand>
        <name>NAD(+)</name>
        <dbReference type="ChEBI" id="CHEBI:57540"/>
    </ligand>
</feature>
<feature type="binding site" evidence="11">
    <location>
        <position position="86"/>
    </location>
    <ligand>
        <name>NAD(+)</name>
        <dbReference type="ChEBI" id="CHEBI:57540"/>
    </ligand>
</feature>
<dbReference type="STRING" id="429728.SAMN05216456_2351"/>
<dbReference type="AlphaFoldDB" id="A0A1I7NND3"/>
<feature type="binding site" evidence="11">
    <location>
        <position position="155"/>
    </location>
    <ligand>
        <name>NAD(+)</name>
        <dbReference type="ChEBI" id="CHEBI:57540"/>
    </ligand>
</feature>
<feature type="active site" description="Nucleophile" evidence="9">
    <location>
        <position position="263"/>
    </location>
</feature>
<dbReference type="Gene3D" id="1.20.5.100">
    <property type="entry name" value="Cytochrome c1, transmembrane anchor, C-terminal"/>
    <property type="match status" value="1"/>
</dbReference>
<feature type="binding site" evidence="11">
    <location>
        <position position="122"/>
    </location>
    <ligand>
        <name>NAD(+)</name>
        <dbReference type="ChEBI" id="CHEBI:57540"/>
    </ligand>
</feature>
<feature type="domain" description="UDP-glucose/GDP-mannose dehydrogenase C-terminal" evidence="12">
    <location>
        <begin position="317"/>
        <end position="418"/>
    </location>
</feature>
<sequence>MRITMVGSGYVGLVSGACLADFGHTVTCVDSDSGKIEALNAGAIPIYEPGLDQLVADNARAGRLTFTTRLPAAVAAADVVFIAVGTPSRRGDGHADLTFVHAAAQEIARHIEGFTVVAIKSTVPVGTGDSVEQIMREANPSADAVVVSNPEFLREGAAIEDFKRPDRIVVGLEDERARDVMTEVYRPLYLNHSPLMFTGRRTAELIKYAGNSFLAMKITFINEMADLCERTGANVQDVARGIGLDNRIGAKFLNAGPGYGGSCFPKDTLALARIGHDHGAPQRLVETTLSVNENRKRAMAEKIIAAMGGAVGGKTIGILGLTFKPNTDDMREAPSLVIIEALQAAGARIRAFDPAGMDMARQQVEGITYAEDAYDVARGSDAVALVTEWNEFRGLDLALLRSLMAGNTLIDLRNVYRRKEAEAAGLRYFSIGRP</sequence>
<evidence type="ECO:0000256" key="1">
    <source>
        <dbReference type="ARBA" id="ARBA00004701"/>
    </source>
</evidence>
<dbReference type="InterPro" id="IPR036291">
    <property type="entry name" value="NAD(P)-bd_dom_sf"/>
</dbReference>
<proteinExistence type="inferred from homology"/>
<comment type="pathway">
    <text evidence="1">Nucleotide-sugar biosynthesis; UDP-alpha-D-glucuronate biosynthesis; UDP-alpha-D-glucuronate from UDP-alpha-D-glucose: step 1/1.</text>
</comment>
<dbReference type="Pfam" id="PF00984">
    <property type="entry name" value="UDPG_MGDP_dh"/>
    <property type="match status" value="1"/>
</dbReference>
<evidence type="ECO:0000256" key="11">
    <source>
        <dbReference type="PIRSR" id="PIRSR500134-3"/>
    </source>
</evidence>
<dbReference type="Pfam" id="PF03720">
    <property type="entry name" value="UDPG_MGDP_dh_C"/>
    <property type="match status" value="1"/>
</dbReference>
<feature type="binding site" evidence="10">
    <location>
        <position position="260"/>
    </location>
    <ligand>
        <name>substrate</name>
    </ligand>
</feature>
<dbReference type="PIRSF" id="PIRSF000124">
    <property type="entry name" value="UDPglc_GDPman_dh"/>
    <property type="match status" value="1"/>
</dbReference>
<feature type="binding site" evidence="11">
    <location>
        <position position="266"/>
    </location>
    <ligand>
        <name>NAD(+)</name>
        <dbReference type="ChEBI" id="CHEBI:57540"/>
    </ligand>
</feature>
<feature type="binding site" evidence="10">
    <location>
        <position position="207"/>
    </location>
    <ligand>
        <name>substrate</name>
    </ligand>
</feature>
<dbReference type="GO" id="GO:0051287">
    <property type="term" value="F:NAD binding"/>
    <property type="evidence" value="ECO:0007669"/>
    <property type="project" value="InterPro"/>
</dbReference>
<dbReference type="InterPro" id="IPR036220">
    <property type="entry name" value="UDP-Glc/GDP-Man_DH_C_sf"/>
</dbReference>
<dbReference type="RefSeq" id="WP_092424740.1">
    <property type="nucleotide sequence ID" value="NZ_FPCK01000002.1"/>
</dbReference>
<feature type="binding site" evidence="11">
    <location>
        <position position="30"/>
    </location>
    <ligand>
        <name>NAD(+)</name>
        <dbReference type="ChEBI" id="CHEBI:57540"/>
    </ligand>
</feature>
<dbReference type="Pfam" id="PF03721">
    <property type="entry name" value="UDPG_MGDP_dh_N"/>
    <property type="match status" value="1"/>
</dbReference>
<dbReference type="InterPro" id="IPR008927">
    <property type="entry name" value="6-PGluconate_DH-like_C_sf"/>
</dbReference>
<dbReference type="NCBIfam" id="TIGR03026">
    <property type="entry name" value="NDP-sugDHase"/>
    <property type="match status" value="1"/>
</dbReference>
<dbReference type="EMBL" id="FPCK01000002">
    <property type="protein sequence ID" value="SFV36146.1"/>
    <property type="molecule type" value="Genomic_DNA"/>
</dbReference>
<evidence type="ECO:0000256" key="2">
    <source>
        <dbReference type="ARBA" id="ARBA00006601"/>
    </source>
</evidence>
<keyword evidence="5 8" id="KW-0560">Oxidoreductase</keyword>
<dbReference type="InterPro" id="IPR014027">
    <property type="entry name" value="UDP-Glc/GDP-Man_DH_C"/>
</dbReference>
<feature type="binding site" evidence="10">
    <location>
        <position position="324"/>
    </location>
    <ligand>
        <name>substrate</name>
    </ligand>
</feature>
<dbReference type="SMART" id="SM00984">
    <property type="entry name" value="UDPG_MGDP_dh_C"/>
    <property type="match status" value="1"/>
</dbReference>
<dbReference type="GO" id="GO:0006065">
    <property type="term" value="P:UDP-glucuronate biosynthetic process"/>
    <property type="evidence" value="ECO:0007669"/>
    <property type="project" value="UniProtKB-UniPathway"/>
</dbReference>
<feature type="binding site" evidence="11">
    <location>
        <position position="331"/>
    </location>
    <ligand>
        <name>NAD(+)</name>
        <dbReference type="ChEBI" id="CHEBI:57540"/>
    </ligand>
</feature>
<evidence type="ECO:0000256" key="10">
    <source>
        <dbReference type="PIRSR" id="PIRSR500134-2"/>
    </source>
</evidence>
<dbReference type="InterPro" id="IPR028357">
    <property type="entry name" value="UDPglc_DH_bac"/>
</dbReference>
<organism evidence="13 14">
    <name type="scientific">Devosia crocina</name>
    <dbReference type="NCBI Taxonomy" id="429728"/>
    <lineage>
        <taxon>Bacteria</taxon>
        <taxon>Pseudomonadati</taxon>
        <taxon>Pseudomonadota</taxon>
        <taxon>Alphaproteobacteria</taxon>
        <taxon>Hyphomicrobiales</taxon>
        <taxon>Devosiaceae</taxon>
        <taxon>Devosia</taxon>
    </lineage>
</organism>
<dbReference type="InterPro" id="IPR001732">
    <property type="entry name" value="UDP-Glc/GDP-Man_DH_N"/>
</dbReference>
<evidence type="ECO:0000256" key="6">
    <source>
        <dbReference type="ARBA" id="ARBA00023027"/>
    </source>
</evidence>
<keyword evidence="6 8" id="KW-0520">NAD</keyword>
<evidence type="ECO:0000256" key="5">
    <source>
        <dbReference type="ARBA" id="ARBA00023002"/>
    </source>
</evidence>
<dbReference type="EC" id="1.1.1.22" evidence="3 8"/>
<dbReference type="UniPathway" id="UPA00038">
    <property type="reaction ID" value="UER00491"/>
</dbReference>
<dbReference type="GO" id="GO:0000271">
    <property type="term" value="P:polysaccharide biosynthetic process"/>
    <property type="evidence" value="ECO:0007669"/>
    <property type="project" value="InterPro"/>
</dbReference>
<feature type="binding site" evidence="10">
    <location>
        <begin position="152"/>
        <end position="155"/>
    </location>
    <ligand>
        <name>substrate</name>
    </ligand>
</feature>
<dbReference type="PIRSF" id="PIRSF500134">
    <property type="entry name" value="UDPglc_DH_bac"/>
    <property type="match status" value="1"/>
</dbReference>
<dbReference type="OrthoDB" id="9803238at2"/>
<dbReference type="InterPro" id="IPR017476">
    <property type="entry name" value="UDP-Glc/GDP-Man"/>
</dbReference>
<dbReference type="InterPro" id="IPR014026">
    <property type="entry name" value="UDP-Glc/GDP-Man_DH_dimer"/>
</dbReference>
<comment type="similarity">
    <text evidence="2 8">Belongs to the UDP-glucose/GDP-mannose dehydrogenase family.</text>
</comment>